<comment type="caution">
    <text evidence="2">The sequence shown here is derived from an EMBL/GenBank/DDBJ whole genome shotgun (WGS) entry which is preliminary data.</text>
</comment>
<accession>A0A9W7ELV1</accession>
<evidence type="ECO:0000313" key="2">
    <source>
        <dbReference type="EMBL" id="GMH85534.1"/>
    </source>
</evidence>
<evidence type="ECO:0000313" key="3">
    <source>
        <dbReference type="Proteomes" id="UP001165160"/>
    </source>
</evidence>
<gene>
    <name evidence="2" type="ORF">TrVE_jg5336</name>
</gene>
<dbReference type="AlphaFoldDB" id="A0A9W7ELV1"/>
<organism evidence="2 3">
    <name type="scientific">Triparma verrucosa</name>
    <dbReference type="NCBI Taxonomy" id="1606542"/>
    <lineage>
        <taxon>Eukaryota</taxon>
        <taxon>Sar</taxon>
        <taxon>Stramenopiles</taxon>
        <taxon>Ochrophyta</taxon>
        <taxon>Bolidophyceae</taxon>
        <taxon>Parmales</taxon>
        <taxon>Triparmaceae</taxon>
        <taxon>Triparma</taxon>
    </lineage>
</organism>
<feature type="region of interest" description="Disordered" evidence="1">
    <location>
        <begin position="1"/>
        <end position="67"/>
    </location>
</feature>
<reference evidence="3" key="1">
    <citation type="journal article" date="2023" name="Commun. Biol.">
        <title>Genome analysis of Parmales, the sister group of diatoms, reveals the evolutionary specialization of diatoms from phago-mixotrophs to photoautotrophs.</title>
        <authorList>
            <person name="Ban H."/>
            <person name="Sato S."/>
            <person name="Yoshikawa S."/>
            <person name="Yamada K."/>
            <person name="Nakamura Y."/>
            <person name="Ichinomiya M."/>
            <person name="Sato N."/>
            <person name="Blanc-Mathieu R."/>
            <person name="Endo H."/>
            <person name="Kuwata A."/>
            <person name="Ogata H."/>
        </authorList>
    </citation>
    <scope>NUCLEOTIDE SEQUENCE [LARGE SCALE GENOMIC DNA]</scope>
    <source>
        <strain evidence="3">NIES 3699</strain>
    </source>
</reference>
<proteinExistence type="predicted"/>
<dbReference type="Gene3D" id="1.25.40.180">
    <property type="match status" value="1"/>
</dbReference>
<name>A0A9W7ELV1_9STRA</name>
<dbReference type="EMBL" id="BRXX01000049">
    <property type="protein sequence ID" value="GMH85534.1"/>
    <property type="molecule type" value="Genomic_DNA"/>
</dbReference>
<keyword evidence="3" id="KW-1185">Reference proteome</keyword>
<evidence type="ECO:0000256" key="1">
    <source>
        <dbReference type="SAM" id="MobiDB-lite"/>
    </source>
</evidence>
<protein>
    <submittedName>
        <fullName evidence="2">Uncharacterized protein</fullName>
    </submittedName>
</protein>
<feature type="compositionally biased region" description="Basic and acidic residues" evidence="1">
    <location>
        <begin position="41"/>
        <end position="67"/>
    </location>
</feature>
<dbReference type="Proteomes" id="UP001165160">
    <property type="component" value="Unassembled WGS sequence"/>
</dbReference>
<feature type="compositionally biased region" description="Basic and acidic residues" evidence="1">
    <location>
        <begin position="22"/>
        <end position="34"/>
    </location>
</feature>
<sequence length="171" mass="19247">MENTTGSGRDAVKASQKAGEVLAKKKAAEEEAKKAAAQAEAAEKRRKETEEKERKRREEEEELERKRIEEEQLLKAQIVESYLSSLAYRKSARSTNTSSNISSTRSAHKLLISQKKLSSDLKKTSAFCKKIRTNLTLSATSTFQKDASTLNLSRYFSEITSSIIEIFYLTS</sequence>